<dbReference type="Pfam" id="PF05617">
    <property type="entry name" value="Prolamin_like"/>
    <property type="match status" value="1"/>
</dbReference>
<reference evidence="3 4" key="1">
    <citation type="journal article" date="2024" name="G3 (Bethesda)">
        <title>Genome assembly of Hibiscus sabdariffa L. provides insights into metabolisms of medicinal natural products.</title>
        <authorList>
            <person name="Kim T."/>
        </authorList>
    </citation>
    <scope>NUCLEOTIDE SEQUENCE [LARGE SCALE GENOMIC DNA]</scope>
    <source>
        <strain evidence="3">TK-2024</strain>
        <tissue evidence="3">Old leaves</tissue>
    </source>
</reference>
<proteinExistence type="predicted"/>
<evidence type="ECO:0000313" key="3">
    <source>
        <dbReference type="EMBL" id="KAK8984769.1"/>
    </source>
</evidence>
<name>A0ABR2P8Y2_9ROSI</name>
<sequence length="141" mass="15604">MVVADDEFLPPEPEPGFYKALEKCGKKIGLECGESVVKAVLKDQDISKKCCVQLVHKMGRSCHEDLLWYLISQPKIVPPSTPLDIVSTTSSSGYFEDNSWMPSSEKSSFGDRALEAYEVLSNIQVSGVIVPPERTPLAWLD</sequence>
<dbReference type="PANTHER" id="PTHR31951:SF30">
    <property type="entry name" value="PROLAMIN-LIKE DOMAIN-CONTAINING PROTEIN"/>
    <property type="match status" value="1"/>
</dbReference>
<feature type="domain" description="Prolamin-like" evidence="2">
    <location>
        <begin position="23"/>
        <end position="74"/>
    </location>
</feature>
<dbReference type="PANTHER" id="PTHR31951">
    <property type="entry name" value="BIFUNCTIONAL INHIBITOR/LIPID-TRANSFER PROTEIN/SEED STORAGE 2S ALBUMIN SUPERFAMILY PROTEIN-RELATED"/>
    <property type="match status" value="1"/>
</dbReference>
<evidence type="ECO:0000259" key="2">
    <source>
        <dbReference type="Pfam" id="PF05617"/>
    </source>
</evidence>
<organism evidence="3 4">
    <name type="scientific">Hibiscus sabdariffa</name>
    <name type="common">roselle</name>
    <dbReference type="NCBI Taxonomy" id="183260"/>
    <lineage>
        <taxon>Eukaryota</taxon>
        <taxon>Viridiplantae</taxon>
        <taxon>Streptophyta</taxon>
        <taxon>Embryophyta</taxon>
        <taxon>Tracheophyta</taxon>
        <taxon>Spermatophyta</taxon>
        <taxon>Magnoliopsida</taxon>
        <taxon>eudicotyledons</taxon>
        <taxon>Gunneridae</taxon>
        <taxon>Pentapetalae</taxon>
        <taxon>rosids</taxon>
        <taxon>malvids</taxon>
        <taxon>Malvales</taxon>
        <taxon>Malvaceae</taxon>
        <taxon>Malvoideae</taxon>
        <taxon>Hibiscus</taxon>
    </lineage>
</organism>
<dbReference type="Proteomes" id="UP001396334">
    <property type="component" value="Unassembled WGS sequence"/>
</dbReference>
<keyword evidence="1" id="KW-0732">Signal</keyword>
<keyword evidence="4" id="KW-1185">Reference proteome</keyword>
<evidence type="ECO:0000256" key="1">
    <source>
        <dbReference type="ARBA" id="ARBA00022729"/>
    </source>
</evidence>
<accession>A0ABR2P8Y2</accession>
<dbReference type="InterPro" id="IPR008502">
    <property type="entry name" value="Prolamin-like"/>
</dbReference>
<protein>
    <recommendedName>
        <fullName evidence="2">Prolamin-like domain-containing protein</fullName>
    </recommendedName>
</protein>
<gene>
    <name evidence="3" type="ORF">V6N11_020083</name>
</gene>
<dbReference type="EMBL" id="JBBPBN010000075">
    <property type="protein sequence ID" value="KAK8984769.1"/>
    <property type="molecule type" value="Genomic_DNA"/>
</dbReference>
<evidence type="ECO:0000313" key="4">
    <source>
        <dbReference type="Proteomes" id="UP001396334"/>
    </source>
</evidence>
<comment type="caution">
    <text evidence="3">The sequence shown here is derived from an EMBL/GenBank/DDBJ whole genome shotgun (WGS) entry which is preliminary data.</text>
</comment>